<proteinExistence type="inferred from homology"/>
<keyword evidence="20" id="KW-1185">Reference proteome</keyword>
<dbReference type="SFLD" id="SFLDG01082">
    <property type="entry name" value="B12-binding_domain_containing"/>
    <property type="match status" value="1"/>
</dbReference>
<comment type="similarity">
    <text evidence="3 15">Belongs to the anaerobic coproporphyrinogen-III oxidase family.</text>
</comment>
<evidence type="ECO:0000256" key="6">
    <source>
        <dbReference type="ARBA" id="ARBA00022490"/>
    </source>
</evidence>
<keyword evidence="7 15" id="KW-0949">S-adenosyl-L-methionine</keyword>
<feature type="binding site" evidence="17">
    <location>
        <position position="66"/>
    </location>
    <ligand>
        <name>[4Fe-4S] cluster</name>
        <dbReference type="ChEBI" id="CHEBI:49883"/>
        <note>4Fe-4S-S-AdoMet</note>
    </ligand>
</feature>
<feature type="binding site" evidence="16">
    <location>
        <position position="185"/>
    </location>
    <ligand>
        <name>S-adenosyl-L-methionine</name>
        <dbReference type="ChEBI" id="CHEBI:59789"/>
        <label>2</label>
    </ligand>
</feature>
<comment type="function">
    <text evidence="13">Involved in the heme biosynthesis. Catalyzes the anaerobic oxidative decarboxylation of propionate groups of rings A and B of coproporphyrinogen III to yield the vinyl groups in protoporphyrinogen IX.</text>
</comment>
<reference evidence="19" key="1">
    <citation type="journal article" date="2018" name="Int. J. Syst. Evol. Microbiol.">
        <title>Carboxylicivirga sediminis sp. nov., isolated from coastal sediment.</title>
        <authorList>
            <person name="Wang F.Q."/>
            <person name="Ren L.H."/>
            <person name="Zou R.J."/>
            <person name="Sun Y.Z."/>
            <person name="Liu X.J."/>
            <person name="Jiang F."/>
            <person name="Liu L.J."/>
        </authorList>
    </citation>
    <scope>NUCLEOTIDE SEQUENCE</scope>
    <source>
        <strain evidence="19">JR1</strain>
    </source>
</reference>
<evidence type="ECO:0000256" key="11">
    <source>
        <dbReference type="ARBA" id="ARBA00023014"/>
    </source>
</evidence>
<dbReference type="GO" id="GO:0051539">
    <property type="term" value="F:4 iron, 4 sulfur cluster binding"/>
    <property type="evidence" value="ECO:0007669"/>
    <property type="project" value="UniProtKB-KW"/>
</dbReference>
<evidence type="ECO:0000256" key="9">
    <source>
        <dbReference type="ARBA" id="ARBA00023002"/>
    </source>
</evidence>
<dbReference type="PROSITE" id="PS51918">
    <property type="entry name" value="RADICAL_SAM"/>
    <property type="match status" value="1"/>
</dbReference>
<keyword evidence="10 15" id="KW-0408">Iron</keyword>
<dbReference type="RefSeq" id="WP_212193200.1">
    <property type="nucleotide sequence ID" value="NZ_JAGTAR010000052.1"/>
</dbReference>
<reference evidence="19" key="2">
    <citation type="submission" date="2021-04" db="EMBL/GenBank/DDBJ databases">
        <authorList>
            <person name="Zhang T."/>
            <person name="Zhang Y."/>
            <person name="Lu D."/>
            <person name="Zuo D."/>
            <person name="Du Z."/>
        </authorList>
    </citation>
    <scope>NUCLEOTIDE SEQUENCE</scope>
    <source>
        <strain evidence="19">JR1</strain>
    </source>
</reference>
<comment type="caution">
    <text evidence="19">The sequence shown here is derived from an EMBL/GenBank/DDBJ whole genome shotgun (WGS) entry which is preliminary data.</text>
</comment>
<dbReference type="AlphaFoldDB" id="A0A941F7D1"/>
<dbReference type="NCBIfam" id="TIGR00538">
    <property type="entry name" value="hemN"/>
    <property type="match status" value="1"/>
</dbReference>
<dbReference type="InterPro" id="IPR023404">
    <property type="entry name" value="rSAM_horseshoe"/>
</dbReference>
<dbReference type="GO" id="GO:0004109">
    <property type="term" value="F:coproporphyrinogen oxidase activity"/>
    <property type="evidence" value="ECO:0007669"/>
    <property type="project" value="InterPro"/>
</dbReference>
<dbReference type="CDD" id="cd01335">
    <property type="entry name" value="Radical_SAM"/>
    <property type="match status" value="1"/>
</dbReference>
<feature type="binding site" evidence="16">
    <location>
        <begin position="114"/>
        <end position="115"/>
    </location>
    <ligand>
        <name>S-adenosyl-L-methionine</name>
        <dbReference type="ChEBI" id="CHEBI:59789"/>
        <label>2</label>
    </ligand>
</feature>
<evidence type="ECO:0000256" key="5">
    <source>
        <dbReference type="ARBA" id="ARBA00022485"/>
    </source>
</evidence>
<dbReference type="GO" id="GO:0046872">
    <property type="term" value="F:metal ion binding"/>
    <property type="evidence" value="ECO:0007669"/>
    <property type="project" value="UniProtKB-KW"/>
</dbReference>
<dbReference type="PIRSF" id="PIRSF000167">
    <property type="entry name" value="HemN"/>
    <property type="match status" value="1"/>
</dbReference>
<keyword evidence="6 15" id="KW-0963">Cytoplasm</keyword>
<dbReference type="GO" id="GO:0051989">
    <property type="term" value="F:coproporphyrinogen dehydrogenase activity"/>
    <property type="evidence" value="ECO:0007669"/>
    <property type="project" value="UniProtKB-EC"/>
</dbReference>
<name>A0A941F7D1_9BACT</name>
<dbReference type="InterPro" id="IPR058240">
    <property type="entry name" value="rSAM_sf"/>
</dbReference>
<dbReference type="SFLD" id="SFLDG01065">
    <property type="entry name" value="anaerobic_coproporphyrinogen-I"/>
    <property type="match status" value="1"/>
</dbReference>
<keyword evidence="12 15" id="KW-0627">Porphyrin biosynthesis</keyword>
<evidence type="ECO:0000256" key="7">
    <source>
        <dbReference type="ARBA" id="ARBA00022691"/>
    </source>
</evidence>
<feature type="binding site" evidence="16">
    <location>
        <position position="113"/>
    </location>
    <ligand>
        <name>S-adenosyl-L-methionine</name>
        <dbReference type="ChEBI" id="CHEBI:59789"/>
        <label>1</label>
    </ligand>
</feature>
<evidence type="ECO:0000259" key="18">
    <source>
        <dbReference type="PROSITE" id="PS51918"/>
    </source>
</evidence>
<dbReference type="InterPro" id="IPR034505">
    <property type="entry name" value="Coproporphyrinogen-III_oxidase"/>
</dbReference>
<keyword evidence="11 15" id="KW-0411">Iron-sulfur</keyword>
<comment type="pathway">
    <text evidence="2 15">Porphyrin-containing compound metabolism; protoporphyrin-IX biosynthesis; protoporphyrinogen-IX from coproporphyrinogen-III (AdoMet route): step 1/1.</text>
</comment>
<evidence type="ECO:0000256" key="15">
    <source>
        <dbReference type="PIRNR" id="PIRNR000167"/>
    </source>
</evidence>
<dbReference type="Proteomes" id="UP000679220">
    <property type="component" value="Unassembled WGS sequence"/>
</dbReference>
<sequence>MKLQFDRNLLEKYNIAGPRYTSYPPATFFHEEYGNENYKESVILSNDETPENVSVYVHIPFCPQLCTFCGCTTYTGMGQSTIEKYIDVLIKEIELVSKDVSKDRKLTQVHWGGGTPNAISAKLIRKVTDTIKANFNFADEYEMAMECSPAYLDFDMVDELRDMGFNRISLGVQDFKKEVLTAINRRPAKVPVGEMIAYLKKVGFSGINIDLVYGLPFQTQESFRETVAEALAANPDRLVTFSYAHIPQVISRQRMLEQYGLPTPDEKITMLEDAYNMAVEAGYVAIGMDHFAKPDDEFAIALEQKKLHRNFQGYCTRETTGQVYGFGTSSISQLFNAYSQNEKTIKKYMERVEADGRAVVRGYRLNQKEQIVRQVINELMCNYYADFRQIAADFSVETDEVYASVEFAEEKVQSFIDDGLLTIENDAFTVIGQGRYVIRNIAMAFDPALKQGKGQYSKTV</sequence>
<dbReference type="Gene3D" id="3.80.30.20">
    <property type="entry name" value="tm_1862 like domain"/>
    <property type="match status" value="1"/>
</dbReference>
<dbReference type="PANTHER" id="PTHR13932:SF6">
    <property type="entry name" value="OXYGEN-INDEPENDENT COPROPORPHYRINOGEN III OXIDASE"/>
    <property type="match status" value="1"/>
</dbReference>
<dbReference type="Gene3D" id="1.10.10.920">
    <property type="match status" value="1"/>
</dbReference>
<comment type="cofactor">
    <cofactor evidence="15 17">
        <name>[4Fe-4S] cluster</name>
        <dbReference type="ChEBI" id="CHEBI:49883"/>
    </cofactor>
    <text evidence="15 17">Binds 1 [4Fe-4S] cluster. The cluster is coordinated with 3 cysteines and an exchangeable S-adenosyl-L-methionine.</text>
</comment>
<dbReference type="SMART" id="SM00729">
    <property type="entry name" value="Elp3"/>
    <property type="match status" value="1"/>
</dbReference>
<keyword evidence="5 15" id="KW-0004">4Fe-4S</keyword>
<keyword evidence="8 15" id="KW-0479">Metal-binding</keyword>
<dbReference type="EMBL" id="JAGTAR010000052">
    <property type="protein sequence ID" value="MBR8538176.1"/>
    <property type="molecule type" value="Genomic_DNA"/>
</dbReference>
<feature type="binding site" evidence="16">
    <location>
        <position position="331"/>
    </location>
    <ligand>
        <name>S-adenosyl-L-methionine</name>
        <dbReference type="ChEBI" id="CHEBI:59789"/>
        <label>1</label>
    </ligand>
</feature>
<dbReference type="GO" id="GO:0005737">
    <property type="term" value="C:cytoplasm"/>
    <property type="evidence" value="ECO:0007669"/>
    <property type="project" value="UniProtKB-SubCell"/>
</dbReference>
<feature type="domain" description="Radical SAM core" evidence="18">
    <location>
        <begin position="47"/>
        <end position="281"/>
    </location>
</feature>
<feature type="binding site" evidence="16">
    <location>
        <position position="173"/>
    </location>
    <ligand>
        <name>S-adenosyl-L-methionine</name>
        <dbReference type="ChEBI" id="CHEBI:59789"/>
        <label>2</label>
    </ligand>
</feature>
<feature type="binding site" evidence="16">
    <location>
        <position position="210"/>
    </location>
    <ligand>
        <name>S-adenosyl-L-methionine</name>
        <dbReference type="ChEBI" id="CHEBI:59789"/>
        <label>2</label>
    </ligand>
</feature>
<feature type="binding site" evidence="17">
    <location>
        <position position="69"/>
    </location>
    <ligand>
        <name>[4Fe-4S] cluster</name>
        <dbReference type="ChEBI" id="CHEBI:49883"/>
        <note>4Fe-4S-S-AdoMet</note>
    </ligand>
</feature>
<comment type="catalytic activity">
    <reaction evidence="14 15">
        <text>coproporphyrinogen III + 2 S-adenosyl-L-methionine = protoporphyrinogen IX + 2 5'-deoxyadenosine + 2 L-methionine + 2 CO2</text>
        <dbReference type="Rhea" id="RHEA:15425"/>
        <dbReference type="ChEBI" id="CHEBI:16526"/>
        <dbReference type="ChEBI" id="CHEBI:17319"/>
        <dbReference type="ChEBI" id="CHEBI:57307"/>
        <dbReference type="ChEBI" id="CHEBI:57309"/>
        <dbReference type="ChEBI" id="CHEBI:57844"/>
        <dbReference type="ChEBI" id="CHEBI:59789"/>
        <dbReference type="EC" id="1.3.98.3"/>
    </reaction>
</comment>
<feature type="binding site" evidence="16">
    <location>
        <position position="146"/>
    </location>
    <ligand>
        <name>S-adenosyl-L-methionine</name>
        <dbReference type="ChEBI" id="CHEBI:59789"/>
        <label>1</label>
    </ligand>
</feature>
<accession>A0A941F7D1</accession>
<evidence type="ECO:0000256" key="12">
    <source>
        <dbReference type="ARBA" id="ARBA00023244"/>
    </source>
</evidence>
<dbReference type="SFLD" id="SFLDS00029">
    <property type="entry name" value="Radical_SAM"/>
    <property type="match status" value="1"/>
</dbReference>
<evidence type="ECO:0000256" key="1">
    <source>
        <dbReference type="ARBA" id="ARBA00004496"/>
    </source>
</evidence>
<evidence type="ECO:0000256" key="8">
    <source>
        <dbReference type="ARBA" id="ARBA00022723"/>
    </source>
</evidence>
<evidence type="ECO:0000256" key="14">
    <source>
        <dbReference type="ARBA" id="ARBA00048321"/>
    </source>
</evidence>
<evidence type="ECO:0000256" key="4">
    <source>
        <dbReference type="ARBA" id="ARBA00011245"/>
    </source>
</evidence>
<dbReference type="Pfam" id="PF04055">
    <property type="entry name" value="Radical_SAM"/>
    <property type="match status" value="1"/>
</dbReference>
<feature type="binding site" evidence="16">
    <location>
        <position position="244"/>
    </location>
    <ligand>
        <name>S-adenosyl-L-methionine</name>
        <dbReference type="ChEBI" id="CHEBI:59789"/>
        <label>2</label>
    </ligand>
</feature>
<gene>
    <name evidence="19" type="primary">hemN</name>
    <name evidence="19" type="ORF">KDU71_21575</name>
</gene>
<dbReference type="EC" id="1.3.98.3" evidence="15"/>
<evidence type="ECO:0000256" key="13">
    <source>
        <dbReference type="ARBA" id="ARBA00024295"/>
    </source>
</evidence>
<evidence type="ECO:0000313" key="19">
    <source>
        <dbReference type="EMBL" id="MBR8538176.1"/>
    </source>
</evidence>
<dbReference type="InterPro" id="IPR004558">
    <property type="entry name" value="Coprogen_oxidase_HemN"/>
</dbReference>
<protein>
    <recommendedName>
        <fullName evidence="15">Coproporphyrinogen-III oxidase</fullName>
        <ecNumber evidence="15">1.3.98.3</ecNumber>
    </recommendedName>
</protein>
<keyword evidence="9 15" id="KW-0560">Oxidoreductase</keyword>
<dbReference type="PANTHER" id="PTHR13932">
    <property type="entry name" value="COPROPORPHYRINIGEN III OXIDASE"/>
    <property type="match status" value="1"/>
</dbReference>
<dbReference type="InterPro" id="IPR006638">
    <property type="entry name" value="Elp3/MiaA/NifB-like_rSAM"/>
</dbReference>
<feature type="binding site" evidence="17">
    <location>
        <position position="62"/>
    </location>
    <ligand>
        <name>[4Fe-4S] cluster</name>
        <dbReference type="ChEBI" id="CHEBI:49883"/>
        <note>4Fe-4S-S-AdoMet</note>
    </ligand>
</feature>
<organism evidence="19 20">
    <name type="scientific">Carboxylicivirga sediminis</name>
    <dbReference type="NCBI Taxonomy" id="2006564"/>
    <lineage>
        <taxon>Bacteria</taxon>
        <taxon>Pseudomonadati</taxon>
        <taxon>Bacteroidota</taxon>
        <taxon>Bacteroidia</taxon>
        <taxon>Marinilabiliales</taxon>
        <taxon>Marinilabiliaceae</taxon>
        <taxon>Carboxylicivirga</taxon>
    </lineage>
</organism>
<comment type="subunit">
    <text evidence="4">Monomer.</text>
</comment>
<evidence type="ECO:0000256" key="3">
    <source>
        <dbReference type="ARBA" id="ARBA00005493"/>
    </source>
</evidence>
<dbReference type="SUPFAM" id="SSF102114">
    <property type="entry name" value="Radical SAM enzymes"/>
    <property type="match status" value="1"/>
</dbReference>
<evidence type="ECO:0000256" key="17">
    <source>
        <dbReference type="PIRSR" id="PIRSR000167-2"/>
    </source>
</evidence>
<feature type="binding site" evidence="16">
    <location>
        <begin position="68"/>
        <end position="70"/>
    </location>
    <ligand>
        <name>S-adenosyl-L-methionine</name>
        <dbReference type="ChEBI" id="CHEBI:59789"/>
        <label>2</label>
    </ligand>
</feature>
<evidence type="ECO:0000256" key="10">
    <source>
        <dbReference type="ARBA" id="ARBA00023004"/>
    </source>
</evidence>
<evidence type="ECO:0000256" key="2">
    <source>
        <dbReference type="ARBA" id="ARBA00004785"/>
    </source>
</evidence>
<evidence type="ECO:0000256" key="16">
    <source>
        <dbReference type="PIRSR" id="PIRSR000167-1"/>
    </source>
</evidence>
<dbReference type="InterPro" id="IPR007197">
    <property type="entry name" value="rSAM"/>
</dbReference>
<comment type="subcellular location">
    <subcellularLocation>
        <location evidence="1 15">Cytoplasm</location>
    </subcellularLocation>
</comment>
<feature type="binding site" evidence="16">
    <location>
        <position position="56"/>
    </location>
    <ligand>
        <name>S-adenosyl-L-methionine</name>
        <dbReference type="ChEBI" id="CHEBI:59789"/>
        <label>1</label>
    </ligand>
</feature>
<evidence type="ECO:0000313" key="20">
    <source>
        <dbReference type="Proteomes" id="UP000679220"/>
    </source>
</evidence>
<dbReference type="GO" id="GO:0006782">
    <property type="term" value="P:protoporphyrinogen IX biosynthetic process"/>
    <property type="evidence" value="ECO:0007669"/>
    <property type="project" value="TreeGrafter"/>
</dbReference>